<proteinExistence type="predicted"/>
<protein>
    <submittedName>
        <fullName evidence="1">Uncharacterized protein</fullName>
    </submittedName>
</protein>
<organism evidence="1 2">
    <name type="scientific">Ferrimonas sediminum</name>
    <dbReference type="NCBI Taxonomy" id="718193"/>
    <lineage>
        <taxon>Bacteria</taxon>
        <taxon>Pseudomonadati</taxon>
        <taxon>Pseudomonadota</taxon>
        <taxon>Gammaproteobacteria</taxon>
        <taxon>Alteromonadales</taxon>
        <taxon>Ferrimonadaceae</taxon>
        <taxon>Ferrimonas</taxon>
    </lineage>
</organism>
<dbReference type="EMBL" id="FNEM01000011">
    <property type="protein sequence ID" value="SDJ67211.1"/>
    <property type="molecule type" value="Genomic_DNA"/>
</dbReference>
<name>A0A1G8VMD7_9GAMM</name>
<gene>
    <name evidence="1" type="ORF">SAMN04488540_111100</name>
</gene>
<accession>A0A1G8VMD7</accession>
<keyword evidence="2" id="KW-1185">Reference proteome</keyword>
<dbReference type="AlphaFoldDB" id="A0A1G8VMD7"/>
<evidence type="ECO:0000313" key="1">
    <source>
        <dbReference type="EMBL" id="SDJ67211.1"/>
    </source>
</evidence>
<reference evidence="2" key="1">
    <citation type="submission" date="2016-10" db="EMBL/GenBank/DDBJ databases">
        <authorList>
            <person name="Varghese N."/>
            <person name="Submissions S."/>
        </authorList>
    </citation>
    <scope>NUCLEOTIDE SEQUENCE [LARGE SCALE GENOMIC DNA]</scope>
    <source>
        <strain evidence="2">DSM 23317</strain>
    </source>
</reference>
<sequence>MLSLIPAGLLQHSGYLAATAAESPFTDEASTRQQNVTNIKVALSLMLKTIQSLYQVKF</sequence>
<dbReference type="Proteomes" id="UP000199527">
    <property type="component" value="Unassembled WGS sequence"/>
</dbReference>
<evidence type="ECO:0000313" key="2">
    <source>
        <dbReference type="Proteomes" id="UP000199527"/>
    </source>
</evidence>
<dbReference type="RefSeq" id="WP_176819308.1">
    <property type="nucleotide sequence ID" value="NZ_FNEM01000011.1"/>
</dbReference>